<dbReference type="EMBL" id="CACRUX010000097">
    <property type="protein sequence ID" value="VYU46863.1"/>
    <property type="molecule type" value="Genomic_DNA"/>
</dbReference>
<dbReference type="SUPFAM" id="SSF52540">
    <property type="entry name" value="P-loop containing nucleoside triphosphate hydrolases"/>
    <property type="match status" value="1"/>
</dbReference>
<proteinExistence type="predicted"/>
<evidence type="ECO:0008006" key="2">
    <source>
        <dbReference type="Google" id="ProtNLM"/>
    </source>
</evidence>
<dbReference type="InterPro" id="IPR027417">
    <property type="entry name" value="P-loop_NTPase"/>
</dbReference>
<evidence type="ECO:0000313" key="1">
    <source>
        <dbReference type="EMBL" id="VYU46863.1"/>
    </source>
</evidence>
<dbReference type="OrthoDB" id="5429664at2"/>
<sequence length="282" mass="31322">MEVIAFVGPSGTGKSHRALVVAHENNAECIIDDGILIHNNKIVAGFSAKKEASRLKAVRRAIFQDPEQIRSVKEQLDIIKPARILILGTSENMVSKISTALGIGKPSRYIHIEDVASTREIEKAQNARLKEGKHIIPVPTMELKPHFKGYLIDPIKSILRRTRTNKPNGTGAEDFEKSVIRPVFSYYGRLTFSDQVIESLIKNSLIKVPGIAGCEDIKIKKTTKGTNALKLEMGVSIYRGRPVKKIMSEMHKAISNEIEYITGMSVERLAIVVDNMVDPKRA</sequence>
<accession>A0A6N3F4B1</accession>
<dbReference type="GeneID" id="91963927"/>
<reference evidence="1" key="1">
    <citation type="submission" date="2019-11" db="EMBL/GenBank/DDBJ databases">
        <authorList>
            <person name="Feng L."/>
        </authorList>
    </citation>
    <scope>NUCLEOTIDE SEQUENCE</scope>
    <source>
        <strain evidence="1">VrattiLFYP33</strain>
    </source>
</reference>
<dbReference type="RefSeq" id="WP_021841019.1">
    <property type="nucleotide sequence ID" value="NZ_CACRUX010000097.1"/>
</dbReference>
<name>A0A6N3F4B1_9FIRM</name>
<dbReference type="AlphaFoldDB" id="A0A6N3F4B1"/>
<protein>
    <recommendedName>
        <fullName evidence="2">Alkaline shock protein 23</fullName>
    </recommendedName>
</protein>
<gene>
    <name evidence="1" type="ORF">VRLFYP33_02154</name>
</gene>
<organism evidence="1">
    <name type="scientific">Veillonella ratti</name>
    <dbReference type="NCBI Taxonomy" id="103892"/>
    <lineage>
        <taxon>Bacteria</taxon>
        <taxon>Bacillati</taxon>
        <taxon>Bacillota</taxon>
        <taxon>Negativicutes</taxon>
        <taxon>Veillonellales</taxon>
        <taxon>Veillonellaceae</taxon>
        <taxon>Veillonella</taxon>
    </lineage>
</organism>